<dbReference type="EMBL" id="AP018227">
    <property type="protein sequence ID" value="BAY86916.1"/>
    <property type="molecule type" value="Genomic_DNA"/>
</dbReference>
<dbReference type="Proteomes" id="UP000218418">
    <property type="component" value="Chromosome"/>
</dbReference>
<protein>
    <submittedName>
        <fullName evidence="1">Uncharacterized protein</fullName>
    </submittedName>
</protein>
<organism evidence="1 2">
    <name type="scientific">Calothrix parasitica NIES-267</name>
    <dbReference type="NCBI Taxonomy" id="1973488"/>
    <lineage>
        <taxon>Bacteria</taxon>
        <taxon>Bacillati</taxon>
        <taxon>Cyanobacteriota</taxon>
        <taxon>Cyanophyceae</taxon>
        <taxon>Nostocales</taxon>
        <taxon>Calotrichaceae</taxon>
        <taxon>Calothrix</taxon>
    </lineage>
</organism>
<name>A0A1Z4M0D0_9CYAN</name>
<reference evidence="1 2" key="1">
    <citation type="submission" date="2017-06" db="EMBL/GenBank/DDBJ databases">
        <title>Genome sequencing of cyanobaciteial culture collection at National Institute for Environmental Studies (NIES).</title>
        <authorList>
            <person name="Hirose Y."/>
            <person name="Shimura Y."/>
            <person name="Fujisawa T."/>
            <person name="Nakamura Y."/>
            <person name="Kawachi M."/>
        </authorList>
    </citation>
    <scope>NUCLEOTIDE SEQUENCE [LARGE SCALE GENOMIC DNA]</scope>
    <source>
        <strain evidence="1 2">NIES-267</strain>
    </source>
</reference>
<dbReference type="AlphaFoldDB" id="A0A1Z4M0D0"/>
<sequence>MFSLDRVKTLAQSYSPQEMFAALLWQRRFNLFNGEEVIADLYNNQELWESFVFCKPVYAPDEDGLSFNGLIDILLALANSRPVAETNIIKFIAYPADTLYVLAENQDTTVSQLVELGKKWRADDVYIDDKNNEEYDWKLKSLLRLKLEGGIHDKKVKQRKDAVVICYWWD</sequence>
<keyword evidence="2" id="KW-1185">Reference proteome</keyword>
<dbReference type="OrthoDB" id="4552452at2"/>
<evidence type="ECO:0000313" key="1">
    <source>
        <dbReference type="EMBL" id="BAY86916.1"/>
    </source>
</evidence>
<proteinExistence type="predicted"/>
<accession>A0A1Z4M0D0</accession>
<gene>
    <name evidence="1" type="ORF">NIES267_64270</name>
</gene>
<evidence type="ECO:0000313" key="2">
    <source>
        <dbReference type="Proteomes" id="UP000218418"/>
    </source>
</evidence>